<keyword evidence="2" id="KW-1133">Transmembrane helix</keyword>
<dbReference type="GO" id="GO:0006952">
    <property type="term" value="P:defense response"/>
    <property type="evidence" value="ECO:0007669"/>
    <property type="project" value="InterPro"/>
</dbReference>
<dbReference type="Proteomes" id="UP001085076">
    <property type="component" value="Miscellaneous, Linkage group lg02"/>
</dbReference>
<feature type="compositionally biased region" description="Polar residues" evidence="1">
    <location>
        <begin position="1"/>
        <end position="10"/>
    </location>
</feature>
<keyword evidence="2" id="KW-0472">Membrane</keyword>
<evidence type="ECO:0000313" key="3">
    <source>
        <dbReference type="EMBL" id="KAJ0980979.1"/>
    </source>
</evidence>
<proteinExistence type="predicted"/>
<dbReference type="GO" id="GO:0010150">
    <property type="term" value="P:leaf senescence"/>
    <property type="evidence" value="ECO:0007669"/>
    <property type="project" value="InterPro"/>
</dbReference>
<dbReference type="GO" id="GO:0010090">
    <property type="term" value="P:trichome morphogenesis"/>
    <property type="evidence" value="ECO:0007669"/>
    <property type="project" value="InterPro"/>
</dbReference>
<feature type="compositionally biased region" description="Basic and acidic residues" evidence="1">
    <location>
        <begin position="94"/>
        <end position="105"/>
    </location>
</feature>
<feature type="region of interest" description="Disordered" evidence="1">
    <location>
        <begin position="184"/>
        <end position="214"/>
    </location>
</feature>
<protein>
    <recommendedName>
        <fullName evidence="5">Protein CPR-5</fullName>
    </recommendedName>
</protein>
<dbReference type="EMBL" id="JAGGNH010000002">
    <property type="protein sequence ID" value="KAJ0980979.1"/>
    <property type="molecule type" value="Genomic_DNA"/>
</dbReference>
<feature type="compositionally biased region" description="Polar residues" evidence="1">
    <location>
        <begin position="184"/>
        <end position="203"/>
    </location>
</feature>
<dbReference type="PANTHER" id="PTHR35322">
    <property type="entry name" value="PROTEIN CPR-5"/>
    <property type="match status" value="1"/>
</dbReference>
<reference evidence="3" key="2">
    <citation type="journal article" date="2022" name="Hortic Res">
        <title>The genome of Dioscorea zingiberensis sheds light on the biosynthesis, origin and evolution of the medicinally important diosgenin saponins.</title>
        <authorList>
            <person name="Li Y."/>
            <person name="Tan C."/>
            <person name="Li Z."/>
            <person name="Guo J."/>
            <person name="Li S."/>
            <person name="Chen X."/>
            <person name="Wang C."/>
            <person name="Dai X."/>
            <person name="Yang H."/>
            <person name="Song W."/>
            <person name="Hou L."/>
            <person name="Xu J."/>
            <person name="Tong Z."/>
            <person name="Xu A."/>
            <person name="Yuan X."/>
            <person name="Wang W."/>
            <person name="Yang Q."/>
            <person name="Chen L."/>
            <person name="Sun Z."/>
            <person name="Wang K."/>
            <person name="Pan B."/>
            <person name="Chen J."/>
            <person name="Bao Y."/>
            <person name="Liu F."/>
            <person name="Qi X."/>
            <person name="Gang D.R."/>
            <person name="Wen J."/>
            <person name="Li J."/>
        </authorList>
    </citation>
    <scope>NUCLEOTIDE SEQUENCE</scope>
    <source>
        <strain evidence="3">Dzin_1.0</strain>
    </source>
</reference>
<organism evidence="3 4">
    <name type="scientific">Dioscorea zingiberensis</name>
    <dbReference type="NCBI Taxonomy" id="325984"/>
    <lineage>
        <taxon>Eukaryota</taxon>
        <taxon>Viridiplantae</taxon>
        <taxon>Streptophyta</taxon>
        <taxon>Embryophyta</taxon>
        <taxon>Tracheophyta</taxon>
        <taxon>Spermatophyta</taxon>
        <taxon>Magnoliopsida</taxon>
        <taxon>Liliopsida</taxon>
        <taxon>Dioscoreales</taxon>
        <taxon>Dioscoreaceae</taxon>
        <taxon>Dioscorea</taxon>
    </lineage>
</organism>
<evidence type="ECO:0008006" key="5">
    <source>
        <dbReference type="Google" id="ProtNLM"/>
    </source>
</evidence>
<feature type="transmembrane region" description="Helical" evidence="2">
    <location>
        <begin position="352"/>
        <end position="373"/>
    </location>
</feature>
<feature type="transmembrane region" description="Helical" evidence="2">
    <location>
        <begin position="522"/>
        <end position="544"/>
    </location>
</feature>
<feature type="region of interest" description="Disordered" evidence="1">
    <location>
        <begin position="1"/>
        <end position="105"/>
    </location>
</feature>
<dbReference type="OrthoDB" id="2017423at2759"/>
<gene>
    <name evidence="3" type="ORF">J5N97_009234</name>
</gene>
<comment type="caution">
    <text evidence="3">The sequence shown here is derived from an EMBL/GenBank/DDBJ whole genome shotgun (WGS) entry which is preliminary data.</text>
</comment>
<feature type="transmembrane region" description="Helical" evidence="2">
    <location>
        <begin position="477"/>
        <end position="502"/>
    </location>
</feature>
<feature type="compositionally biased region" description="Low complexity" evidence="1">
    <location>
        <begin position="71"/>
        <end position="82"/>
    </location>
</feature>
<keyword evidence="2" id="KW-0812">Transmembrane</keyword>
<feature type="transmembrane region" description="Helical" evidence="2">
    <location>
        <begin position="446"/>
        <end position="465"/>
    </location>
</feature>
<dbReference type="AlphaFoldDB" id="A0A9D5CXP1"/>
<keyword evidence="4" id="KW-1185">Reference proteome</keyword>
<dbReference type="InterPro" id="IPR044708">
    <property type="entry name" value="CPR5"/>
</dbReference>
<sequence>MESGSCSSPSRHPPPIPQSTTPAEGGGEEGNRGQGGGQSIEYTRATKVSRPLRKRKGILSLNSKQVLKDGSSSCSSSTSSSSPLQRVRIRGRRSGNEPRLSRNEDGVSDLALPLGMSFAAIIVQVLDGKNISGGRIPVDHLSTICTSALKESITYIYGNRFDSFMRNFEKSFGSTLKALRSINETSSNNQGDTASCSFRSSNQEAEEISGIQEPEEISGIQEPFSSMENFQNNLPLNCINNQLVIHRGLNQDLANVSERGISSGFNQSILSTFEKSVMEQSRSNDLKTVEISLIMKRLQLKQSQLALSSYANLLEKVKLSMGFSKASFKEEKLRNQMQDARLAQLLRRCIDLLVTGLIIMCGFLVYGACTFSYQRIMEATSSCTSVPKESKSWWVPKPVASFSSGWLLLRCHAVILTRLSFGLLMILAVAYSVFQRSATSGPTMPVTFILLLLGAVCGVAGKLCVDTLGGNGYCWLIYWETLCLLHFLANVFPSILYHILYGPVSVTQVAEVVRLPYWIRRYTFYTFMLLILPSLTGLLPFGSIEDWKGHFSQKNFFWSLSNEHLV</sequence>
<evidence type="ECO:0000256" key="1">
    <source>
        <dbReference type="SAM" id="MobiDB-lite"/>
    </source>
</evidence>
<evidence type="ECO:0000256" key="2">
    <source>
        <dbReference type="SAM" id="Phobius"/>
    </source>
</evidence>
<reference evidence="3" key="1">
    <citation type="submission" date="2021-03" db="EMBL/GenBank/DDBJ databases">
        <authorList>
            <person name="Li Z."/>
            <person name="Yang C."/>
        </authorList>
    </citation>
    <scope>NUCLEOTIDE SEQUENCE</scope>
    <source>
        <strain evidence="3">Dzin_1.0</strain>
        <tissue evidence="3">Leaf</tissue>
    </source>
</reference>
<accession>A0A9D5CXP1</accession>
<feature type="transmembrane region" description="Helical" evidence="2">
    <location>
        <begin position="413"/>
        <end position="434"/>
    </location>
</feature>
<dbReference type="PANTHER" id="PTHR35322:SF2">
    <property type="entry name" value="PROTEIN CPR-5"/>
    <property type="match status" value="1"/>
</dbReference>
<name>A0A9D5CXP1_9LILI</name>
<evidence type="ECO:0000313" key="4">
    <source>
        <dbReference type="Proteomes" id="UP001085076"/>
    </source>
</evidence>